<dbReference type="AlphaFoldDB" id="A0A8K0CLU3"/>
<proteinExistence type="predicted"/>
<protein>
    <submittedName>
        <fullName evidence="1">Uncharacterized protein</fullName>
    </submittedName>
</protein>
<organism evidence="1 2">
    <name type="scientific">Ignelater luminosus</name>
    <name type="common">Cucubano</name>
    <name type="synonym">Pyrophorus luminosus</name>
    <dbReference type="NCBI Taxonomy" id="2038154"/>
    <lineage>
        <taxon>Eukaryota</taxon>
        <taxon>Metazoa</taxon>
        <taxon>Ecdysozoa</taxon>
        <taxon>Arthropoda</taxon>
        <taxon>Hexapoda</taxon>
        <taxon>Insecta</taxon>
        <taxon>Pterygota</taxon>
        <taxon>Neoptera</taxon>
        <taxon>Endopterygota</taxon>
        <taxon>Coleoptera</taxon>
        <taxon>Polyphaga</taxon>
        <taxon>Elateriformia</taxon>
        <taxon>Elateroidea</taxon>
        <taxon>Elateridae</taxon>
        <taxon>Agrypninae</taxon>
        <taxon>Pyrophorini</taxon>
        <taxon>Ignelater</taxon>
    </lineage>
</organism>
<dbReference type="Proteomes" id="UP000801492">
    <property type="component" value="Unassembled WGS sequence"/>
</dbReference>
<dbReference type="EMBL" id="VTPC01080661">
    <property type="protein sequence ID" value="KAF2887991.1"/>
    <property type="molecule type" value="Genomic_DNA"/>
</dbReference>
<evidence type="ECO:0000313" key="1">
    <source>
        <dbReference type="EMBL" id="KAF2887991.1"/>
    </source>
</evidence>
<accession>A0A8K0CLU3</accession>
<comment type="caution">
    <text evidence="1">The sequence shown here is derived from an EMBL/GenBank/DDBJ whole genome shotgun (WGS) entry which is preliminary data.</text>
</comment>
<evidence type="ECO:0000313" key="2">
    <source>
        <dbReference type="Proteomes" id="UP000801492"/>
    </source>
</evidence>
<gene>
    <name evidence="1" type="ORF">ILUMI_18182</name>
</gene>
<name>A0A8K0CLU3_IGNLU</name>
<keyword evidence="2" id="KW-1185">Reference proteome</keyword>
<sequence>MKFSDEAEFSSGLTRDDLGLKCNGSNEDGCKLPPRNPTLLSFKTLLLPATRFPEVFLGILNVFDALNYPICLETTASTALKYIFTELYSGYGLALDHDTAQFSDIYSICLVQVAAAYCTAPTDGMLVITGMIPISLVTDERVRIQNKTKLEKRKERRITERRWQEQWDSSEKERKRVAGNNKVLKESSVGFLGGSLPVVQSEIESEMNKHAKTLKARFFGLTPIDLRKLAYQLATKLNLKHRSKWRNEMGLVARLFKKKSINKC</sequence>
<reference evidence="1" key="1">
    <citation type="submission" date="2019-08" db="EMBL/GenBank/DDBJ databases">
        <title>The genome of the North American firefly Photinus pyralis.</title>
        <authorList>
            <consortium name="Photinus pyralis genome working group"/>
            <person name="Fallon T.R."/>
            <person name="Sander Lower S.E."/>
            <person name="Weng J.-K."/>
        </authorList>
    </citation>
    <scope>NUCLEOTIDE SEQUENCE</scope>
    <source>
        <strain evidence="1">TRF0915ILg1</strain>
        <tissue evidence="1">Whole body</tissue>
    </source>
</reference>